<protein>
    <submittedName>
        <fullName evidence="1">Uncharacterized protein</fullName>
    </submittedName>
</protein>
<evidence type="ECO:0000313" key="2">
    <source>
        <dbReference type="Proteomes" id="UP000010422"/>
    </source>
</evidence>
<name>L0P9K6_PNEJI</name>
<organism evidence="2">
    <name type="scientific">Pneumocystis jirovecii</name>
    <name type="common">Human pneumocystis pneumonia agent</name>
    <dbReference type="NCBI Taxonomy" id="42068"/>
    <lineage>
        <taxon>Eukaryota</taxon>
        <taxon>Fungi</taxon>
        <taxon>Dikarya</taxon>
        <taxon>Ascomycota</taxon>
        <taxon>Taphrinomycotina</taxon>
        <taxon>Pneumocystomycetes</taxon>
        <taxon>Pneumocystaceae</taxon>
        <taxon>Pneumocystis</taxon>
    </lineage>
</organism>
<sequence>MEECIFDNNYIYKIFNDLFEPNNKKEDISFKLSILKFICSHIISCPFEDVWFKLLKIINNSTEKNILKTKLLLPILKDYQNLNLQEKNKSLVIKELFKIVVKGENGPGTKLLLEITKSNHMEFAIEACQRLSELWKYIKHNIMFEVCKTFIDISEDRNKATYIFNNL</sequence>
<proteinExistence type="predicted"/>
<reference evidence="1 2" key="1">
    <citation type="journal article" date="2012" name="MBio">
        <title>De novo assembly of the Pneumocystis jirovecii genome from a single bronchoalveolar lavage fluid specimen from a patient.</title>
        <authorList>
            <person name="Cisse O.H."/>
            <person name="Pagni M."/>
            <person name="Hauser P.M."/>
        </authorList>
    </citation>
    <scope>NUCLEOTIDE SEQUENCE [LARGE SCALE GENOMIC DNA]</scope>
    <source>
        <strain evidence="1 2">SE8</strain>
    </source>
</reference>
<dbReference type="EMBL" id="CAKM01000120">
    <property type="protein sequence ID" value="CCJ28779.1"/>
    <property type="molecule type" value="Genomic_DNA"/>
</dbReference>
<comment type="caution">
    <text evidence="1">The sequence shown here is derived from an EMBL/GenBank/DDBJ whole genome shotgun (WGS) entry which is preliminary data.</text>
</comment>
<dbReference type="InParanoid" id="L0P9K6"/>
<dbReference type="VEuPathDB" id="FungiDB:PNEJI1_003479"/>
<dbReference type="STRING" id="1209962.L0P9K6"/>
<accession>L0P9K6</accession>
<evidence type="ECO:0000313" key="1">
    <source>
        <dbReference type="EMBL" id="CCJ28779.1"/>
    </source>
</evidence>
<dbReference type="Proteomes" id="UP000010422">
    <property type="component" value="Unassembled WGS sequence"/>
</dbReference>
<gene>
    <name evidence="1" type="ORF">PNEJI1_003479</name>
</gene>
<dbReference type="AlphaFoldDB" id="L0P9K6"/>